<accession>A0A841DZ20</accession>
<evidence type="ECO:0000313" key="3">
    <source>
        <dbReference type="EMBL" id="MBB5983813.1"/>
    </source>
</evidence>
<feature type="compositionally biased region" description="Polar residues" evidence="1">
    <location>
        <begin position="203"/>
        <end position="219"/>
    </location>
</feature>
<proteinExistence type="predicted"/>
<protein>
    <recommendedName>
        <fullName evidence="5">DUF5317 domain-containing protein</fullName>
    </recommendedName>
</protein>
<dbReference type="AlphaFoldDB" id="A0A841DZ20"/>
<sequence length="291" mass="29001">MLLVLLVMVLAAGVALATGGRFGQLGSNSLTGVHWLAAAAIGQLLGSLLGGNAYPVGLIGSAVCIAVFLRLNLRHPGVGLLAVGFFANALVVALNGAMPVSLAALQRAGVGNAAITDPRHELTHAATILPWLGDVVPVALPHVGQAVSPGDVLIAAGAGLLLYTGMGASGRVPTTTAPTWPHLEPCAGTPALLHLSPQATRQLTTGQQPNNGNPRTASTPADHRPSAGPDNRPADPDDPTPSGDRAGRHSRRPAVDGAEQQSPGLSSPAALPGSTSSGLGSEAEAAADDSA</sequence>
<feature type="region of interest" description="Disordered" evidence="1">
    <location>
        <begin position="203"/>
        <end position="291"/>
    </location>
</feature>
<gene>
    <name evidence="3" type="ORF">HDA44_007154</name>
</gene>
<dbReference type="Pfam" id="PF17248">
    <property type="entry name" value="DUF5317"/>
    <property type="match status" value="1"/>
</dbReference>
<comment type="caution">
    <text evidence="3">The sequence shown here is derived from an EMBL/GenBank/DDBJ whole genome shotgun (WGS) entry which is preliminary data.</text>
</comment>
<feature type="transmembrane region" description="Helical" evidence="2">
    <location>
        <begin position="53"/>
        <end position="71"/>
    </location>
</feature>
<name>A0A841DZ20_9ACTN</name>
<feature type="compositionally biased region" description="Low complexity" evidence="1">
    <location>
        <begin position="273"/>
        <end position="284"/>
    </location>
</feature>
<dbReference type="Proteomes" id="UP000558997">
    <property type="component" value="Unassembled WGS sequence"/>
</dbReference>
<keyword evidence="2" id="KW-0812">Transmembrane</keyword>
<evidence type="ECO:0000313" key="4">
    <source>
        <dbReference type="Proteomes" id="UP000558997"/>
    </source>
</evidence>
<evidence type="ECO:0000256" key="1">
    <source>
        <dbReference type="SAM" id="MobiDB-lite"/>
    </source>
</evidence>
<evidence type="ECO:0008006" key="5">
    <source>
        <dbReference type="Google" id="ProtNLM"/>
    </source>
</evidence>
<dbReference type="InterPro" id="IPR035168">
    <property type="entry name" value="DUF5317"/>
</dbReference>
<dbReference type="EMBL" id="JACHNF010000001">
    <property type="protein sequence ID" value="MBB5983813.1"/>
    <property type="molecule type" value="Genomic_DNA"/>
</dbReference>
<dbReference type="RefSeq" id="WP_337906792.1">
    <property type="nucleotide sequence ID" value="NZ_BAAAVN010000013.1"/>
</dbReference>
<organism evidence="3 4">
    <name type="scientific">Kribbella solani</name>
    <dbReference type="NCBI Taxonomy" id="236067"/>
    <lineage>
        <taxon>Bacteria</taxon>
        <taxon>Bacillati</taxon>
        <taxon>Actinomycetota</taxon>
        <taxon>Actinomycetes</taxon>
        <taxon>Propionibacteriales</taxon>
        <taxon>Kribbellaceae</taxon>
        <taxon>Kribbella</taxon>
    </lineage>
</organism>
<keyword evidence="2" id="KW-1133">Transmembrane helix</keyword>
<reference evidence="3 4" key="1">
    <citation type="submission" date="2020-08" db="EMBL/GenBank/DDBJ databases">
        <title>Sequencing the genomes of 1000 actinobacteria strains.</title>
        <authorList>
            <person name="Klenk H.-P."/>
        </authorList>
    </citation>
    <scope>NUCLEOTIDE SEQUENCE [LARGE SCALE GENOMIC DNA]</scope>
    <source>
        <strain evidence="3 4">DSM 17294</strain>
    </source>
</reference>
<evidence type="ECO:0000256" key="2">
    <source>
        <dbReference type="SAM" id="Phobius"/>
    </source>
</evidence>
<keyword evidence="2" id="KW-0472">Membrane</keyword>
<feature type="transmembrane region" description="Helical" evidence="2">
    <location>
        <begin position="78"/>
        <end position="98"/>
    </location>
</feature>
<keyword evidence="4" id="KW-1185">Reference proteome</keyword>